<evidence type="ECO:0000256" key="1">
    <source>
        <dbReference type="SAM" id="MobiDB-lite"/>
    </source>
</evidence>
<evidence type="ECO:0000313" key="2">
    <source>
        <dbReference type="EMBL" id="PMD12835.1"/>
    </source>
</evidence>
<gene>
    <name evidence="2" type="ORF">NA56DRAFT_638585</name>
</gene>
<evidence type="ECO:0000313" key="3">
    <source>
        <dbReference type="Proteomes" id="UP000235672"/>
    </source>
</evidence>
<organism evidence="2 3">
    <name type="scientific">Hyaloscypha hepaticicola</name>
    <dbReference type="NCBI Taxonomy" id="2082293"/>
    <lineage>
        <taxon>Eukaryota</taxon>
        <taxon>Fungi</taxon>
        <taxon>Dikarya</taxon>
        <taxon>Ascomycota</taxon>
        <taxon>Pezizomycotina</taxon>
        <taxon>Leotiomycetes</taxon>
        <taxon>Helotiales</taxon>
        <taxon>Hyaloscyphaceae</taxon>
        <taxon>Hyaloscypha</taxon>
    </lineage>
</organism>
<feature type="region of interest" description="Disordered" evidence="1">
    <location>
        <begin position="72"/>
        <end position="91"/>
    </location>
</feature>
<dbReference type="STRING" id="1745343.A0A2J6PFK9"/>
<dbReference type="EMBL" id="KZ613541">
    <property type="protein sequence ID" value="PMD12835.1"/>
    <property type="molecule type" value="Genomic_DNA"/>
</dbReference>
<proteinExistence type="predicted"/>
<feature type="compositionally biased region" description="Basic and acidic residues" evidence="1">
    <location>
        <begin position="72"/>
        <end position="84"/>
    </location>
</feature>
<protein>
    <submittedName>
        <fullName evidence="2">Uncharacterized protein</fullName>
    </submittedName>
</protein>
<dbReference type="Proteomes" id="UP000235672">
    <property type="component" value="Unassembled WGS sequence"/>
</dbReference>
<name>A0A2J6PFK9_9HELO</name>
<dbReference type="OrthoDB" id="3660917at2759"/>
<dbReference type="AlphaFoldDB" id="A0A2J6PFK9"/>
<reference evidence="2 3" key="1">
    <citation type="submission" date="2016-05" db="EMBL/GenBank/DDBJ databases">
        <title>A degradative enzymes factory behind the ericoid mycorrhizal symbiosis.</title>
        <authorList>
            <consortium name="DOE Joint Genome Institute"/>
            <person name="Martino E."/>
            <person name="Morin E."/>
            <person name="Grelet G."/>
            <person name="Kuo A."/>
            <person name="Kohler A."/>
            <person name="Daghino S."/>
            <person name="Barry K."/>
            <person name="Choi C."/>
            <person name="Cichocki N."/>
            <person name="Clum A."/>
            <person name="Copeland A."/>
            <person name="Hainaut M."/>
            <person name="Haridas S."/>
            <person name="Labutti K."/>
            <person name="Lindquist E."/>
            <person name="Lipzen A."/>
            <person name="Khouja H.-R."/>
            <person name="Murat C."/>
            <person name="Ohm R."/>
            <person name="Olson A."/>
            <person name="Spatafora J."/>
            <person name="Veneault-Fourrey C."/>
            <person name="Henrissat B."/>
            <person name="Grigoriev I."/>
            <person name="Martin F."/>
            <person name="Perotto S."/>
        </authorList>
    </citation>
    <scope>NUCLEOTIDE SEQUENCE [LARGE SCALE GENOMIC DNA]</scope>
    <source>
        <strain evidence="2 3">UAMH 7357</strain>
    </source>
</reference>
<accession>A0A2J6PFK9</accession>
<keyword evidence="3" id="KW-1185">Reference proteome</keyword>
<sequence length="137" mass="15539">MSEQTRVDMSVVAGLKTEPNGRCFHSLGTDGVVRVWHFDTWEVIDAVGLSPAQIKEWLERRPFDQAKEDKFRGVDGRGVSKEDMFNPPQEIIPERPSQEFLDKHQQAVDERKLNGFQGDPNALACNAKRSAYNLDPI</sequence>